<evidence type="ECO:0000313" key="3">
    <source>
        <dbReference type="Proteomes" id="UP000007110"/>
    </source>
</evidence>
<reference evidence="3" key="1">
    <citation type="submission" date="2015-02" db="EMBL/GenBank/DDBJ databases">
        <title>Genome sequencing for Strongylocentrotus purpuratus.</title>
        <authorList>
            <person name="Murali S."/>
            <person name="Liu Y."/>
            <person name="Vee V."/>
            <person name="English A."/>
            <person name="Wang M."/>
            <person name="Skinner E."/>
            <person name="Han Y."/>
            <person name="Muzny D.M."/>
            <person name="Worley K.C."/>
            <person name="Gibbs R.A."/>
        </authorList>
    </citation>
    <scope>NUCLEOTIDE SEQUENCE</scope>
</reference>
<reference evidence="2" key="2">
    <citation type="submission" date="2021-01" db="UniProtKB">
        <authorList>
            <consortium name="EnsemblMetazoa"/>
        </authorList>
    </citation>
    <scope>IDENTIFICATION</scope>
</reference>
<protein>
    <submittedName>
        <fullName evidence="2">Uncharacterized protein</fullName>
    </submittedName>
</protein>
<dbReference type="RefSeq" id="XP_030846555.1">
    <property type="nucleotide sequence ID" value="XM_030990695.1"/>
</dbReference>
<proteinExistence type="predicted"/>
<evidence type="ECO:0000313" key="2">
    <source>
        <dbReference type="EnsemblMetazoa" id="XP_030846555"/>
    </source>
</evidence>
<feature type="region of interest" description="Disordered" evidence="1">
    <location>
        <begin position="1"/>
        <end position="26"/>
    </location>
</feature>
<evidence type="ECO:0000256" key="1">
    <source>
        <dbReference type="SAM" id="MobiDB-lite"/>
    </source>
</evidence>
<dbReference type="InParanoid" id="A0A7M7P5Q4"/>
<dbReference type="AlphaFoldDB" id="A0A7M7P5Q4"/>
<accession>A0A7M7P5Q4</accession>
<dbReference type="EnsemblMetazoa" id="XM_030990695">
    <property type="protein sequence ID" value="XP_030846555"/>
    <property type="gene ID" value="LOC115926160"/>
</dbReference>
<dbReference type="PANTHER" id="PTHR34239:SF2">
    <property type="entry name" value="TRANSPOSABLE ELEMENT P TRANSPOSASE_THAP9 CONSERVED DOMAIN-CONTAINING PROTEIN"/>
    <property type="match status" value="1"/>
</dbReference>
<dbReference type="GeneID" id="115926160"/>
<dbReference type="OMA" id="YPADQNR"/>
<name>A0A7M7P5Q4_STRPU</name>
<keyword evidence="3" id="KW-1185">Reference proteome</keyword>
<sequence length="374" mass="41423">MQTDFDMQTEIFEQGADESTGTDPAESLVGKVAAQSAELRKLSSKMSRFMDVMSTNQNETVPRAKHGGDLPDDDLLSIFADNSVSICSSPSRADSYDPELDLLETPGVVESNVVSSFFPPDCDLYKGTLDFRSPVSDSLAARMTKAVTLPPKKESIEKIATQYLTPENAPAVCTPRIPQELWGSIPPNYRAADSRAQKLQTHIVKGLLPYAEILSELQSAASEKRDVDTNRIKRLALDGITLSGFASYEVSMRRREELKPSFNPKYKGICSRSVSVSEGLFGSEFQATLKGVGDSFLVSQKISPQNFRGRAKRNYQRPAPYRQDKRDYSRFSRDRNSGPSGFKEFRAPATVSKAPQSKYNADRGKFNKPGFPKN</sequence>
<dbReference type="Proteomes" id="UP000007110">
    <property type="component" value="Unassembled WGS sequence"/>
</dbReference>
<organism evidence="2 3">
    <name type="scientific">Strongylocentrotus purpuratus</name>
    <name type="common">Purple sea urchin</name>
    <dbReference type="NCBI Taxonomy" id="7668"/>
    <lineage>
        <taxon>Eukaryota</taxon>
        <taxon>Metazoa</taxon>
        <taxon>Echinodermata</taxon>
        <taxon>Eleutherozoa</taxon>
        <taxon>Echinozoa</taxon>
        <taxon>Echinoidea</taxon>
        <taxon>Euechinoidea</taxon>
        <taxon>Echinacea</taxon>
        <taxon>Camarodonta</taxon>
        <taxon>Echinidea</taxon>
        <taxon>Strongylocentrotidae</taxon>
        <taxon>Strongylocentrotus</taxon>
    </lineage>
</organism>
<feature type="compositionally biased region" description="Basic and acidic residues" evidence="1">
    <location>
        <begin position="322"/>
        <end position="336"/>
    </location>
</feature>
<dbReference type="OrthoDB" id="5987175at2759"/>
<feature type="region of interest" description="Disordered" evidence="1">
    <location>
        <begin position="307"/>
        <end position="374"/>
    </location>
</feature>
<dbReference type="KEGG" id="spu:115926160"/>
<dbReference type="PANTHER" id="PTHR34239">
    <property type="entry name" value="APPLE DOMAIN-CONTAINING PROTEIN"/>
    <property type="match status" value="1"/>
</dbReference>